<evidence type="ECO:0000313" key="1">
    <source>
        <dbReference type="EMBL" id="PWA44866.1"/>
    </source>
</evidence>
<dbReference type="EMBL" id="PKPP01011057">
    <property type="protein sequence ID" value="PWA44866.1"/>
    <property type="molecule type" value="Genomic_DNA"/>
</dbReference>
<keyword evidence="2" id="KW-1185">Reference proteome</keyword>
<sequence>MLIIETNEFPIRGKATTASPSLQVTKSFSFRVLQTKSSASSVDSLLEPLVDPAPKTGTKPQKIKLCLAGASSLAVYSTESLLTSRTTTDKTGTRGWHLVTSLAVLLPRVSTKIRLASEVFAVRTADNA</sequence>
<protein>
    <submittedName>
        <fullName evidence="1">Uncharacterized protein</fullName>
    </submittedName>
</protein>
<dbReference type="Proteomes" id="UP000245207">
    <property type="component" value="Unassembled WGS sequence"/>
</dbReference>
<organism evidence="1 2">
    <name type="scientific">Artemisia annua</name>
    <name type="common">Sweet wormwood</name>
    <dbReference type="NCBI Taxonomy" id="35608"/>
    <lineage>
        <taxon>Eukaryota</taxon>
        <taxon>Viridiplantae</taxon>
        <taxon>Streptophyta</taxon>
        <taxon>Embryophyta</taxon>
        <taxon>Tracheophyta</taxon>
        <taxon>Spermatophyta</taxon>
        <taxon>Magnoliopsida</taxon>
        <taxon>eudicotyledons</taxon>
        <taxon>Gunneridae</taxon>
        <taxon>Pentapetalae</taxon>
        <taxon>asterids</taxon>
        <taxon>campanulids</taxon>
        <taxon>Asterales</taxon>
        <taxon>Asteraceae</taxon>
        <taxon>Asteroideae</taxon>
        <taxon>Anthemideae</taxon>
        <taxon>Artemisiinae</taxon>
        <taxon>Artemisia</taxon>
    </lineage>
</organism>
<gene>
    <name evidence="1" type="ORF">CTI12_AA520700</name>
</gene>
<dbReference type="AlphaFoldDB" id="A0A2U1L797"/>
<accession>A0A2U1L797</accession>
<evidence type="ECO:0000313" key="2">
    <source>
        <dbReference type="Proteomes" id="UP000245207"/>
    </source>
</evidence>
<proteinExistence type="predicted"/>
<reference evidence="1 2" key="1">
    <citation type="journal article" date="2018" name="Mol. Plant">
        <title>The genome of Artemisia annua provides insight into the evolution of Asteraceae family and artemisinin biosynthesis.</title>
        <authorList>
            <person name="Shen Q."/>
            <person name="Zhang L."/>
            <person name="Liao Z."/>
            <person name="Wang S."/>
            <person name="Yan T."/>
            <person name="Shi P."/>
            <person name="Liu M."/>
            <person name="Fu X."/>
            <person name="Pan Q."/>
            <person name="Wang Y."/>
            <person name="Lv Z."/>
            <person name="Lu X."/>
            <person name="Zhang F."/>
            <person name="Jiang W."/>
            <person name="Ma Y."/>
            <person name="Chen M."/>
            <person name="Hao X."/>
            <person name="Li L."/>
            <person name="Tang Y."/>
            <person name="Lv G."/>
            <person name="Zhou Y."/>
            <person name="Sun X."/>
            <person name="Brodelius P.E."/>
            <person name="Rose J.K.C."/>
            <person name="Tang K."/>
        </authorList>
    </citation>
    <scope>NUCLEOTIDE SEQUENCE [LARGE SCALE GENOMIC DNA]</scope>
    <source>
        <strain evidence="2">cv. Huhao1</strain>
        <tissue evidence="1">Leaf</tissue>
    </source>
</reference>
<name>A0A2U1L797_ARTAN</name>
<comment type="caution">
    <text evidence="1">The sequence shown here is derived from an EMBL/GenBank/DDBJ whole genome shotgun (WGS) entry which is preliminary data.</text>
</comment>